<dbReference type="PROSITE" id="PS50005">
    <property type="entry name" value="TPR"/>
    <property type="match status" value="2"/>
</dbReference>
<protein>
    <recommendedName>
        <fullName evidence="7">Tetratricopeptide repeat protein</fullName>
    </recommendedName>
</protein>
<gene>
    <name evidence="4" type="ORF">POCTA_138.1.T0510032</name>
    <name evidence="5" type="ORF">POCTA_138.1.T0510035</name>
</gene>
<evidence type="ECO:0000313" key="6">
    <source>
        <dbReference type="Proteomes" id="UP000683925"/>
    </source>
</evidence>
<evidence type="ECO:0000313" key="4">
    <source>
        <dbReference type="EMBL" id="CAD8167948.1"/>
    </source>
</evidence>
<feature type="repeat" description="TPR" evidence="3">
    <location>
        <begin position="54"/>
        <end position="87"/>
    </location>
</feature>
<dbReference type="OrthoDB" id="310386at2759"/>
<dbReference type="Pfam" id="PF14559">
    <property type="entry name" value="TPR_19"/>
    <property type="match status" value="1"/>
</dbReference>
<dbReference type="PANTHER" id="PTHR44943:SF4">
    <property type="entry name" value="TPR REPEAT-CONTAINING PROTEIN MJ0798"/>
    <property type="match status" value="1"/>
</dbReference>
<evidence type="ECO:0000313" key="5">
    <source>
        <dbReference type="EMBL" id="CAD8167954.1"/>
    </source>
</evidence>
<name>A0A8S1URL3_PAROT</name>
<reference evidence="4" key="1">
    <citation type="submission" date="2021-01" db="EMBL/GenBank/DDBJ databases">
        <authorList>
            <consortium name="Genoscope - CEA"/>
            <person name="William W."/>
        </authorList>
    </citation>
    <scope>NUCLEOTIDE SEQUENCE</scope>
</reference>
<dbReference type="InterPro" id="IPR051685">
    <property type="entry name" value="Ycf3/AcsC/BcsC/TPR_MFPF"/>
</dbReference>
<keyword evidence="2 3" id="KW-0802">TPR repeat</keyword>
<dbReference type="AlphaFoldDB" id="A0A8S1URL3"/>
<comment type="caution">
    <text evidence="4">The sequence shown here is derived from an EMBL/GenBank/DDBJ whole genome shotgun (WGS) entry which is preliminary data.</text>
</comment>
<dbReference type="InterPro" id="IPR019734">
    <property type="entry name" value="TPR_rpt"/>
</dbReference>
<keyword evidence="1" id="KW-0677">Repeat</keyword>
<dbReference type="PANTHER" id="PTHR44943">
    <property type="entry name" value="CELLULOSE SYNTHASE OPERON PROTEIN C"/>
    <property type="match status" value="1"/>
</dbReference>
<proteinExistence type="predicted"/>
<evidence type="ECO:0008006" key="7">
    <source>
        <dbReference type="Google" id="ProtNLM"/>
    </source>
</evidence>
<evidence type="ECO:0000256" key="1">
    <source>
        <dbReference type="ARBA" id="ARBA00022737"/>
    </source>
</evidence>
<organism evidence="4 6">
    <name type="scientific">Paramecium octaurelia</name>
    <dbReference type="NCBI Taxonomy" id="43137"/>
    <lineage>
        <taxon>Eukaryota</taxon>
        <taxon>Sar</taxon>
        <taxon>Alveolata</taxon>
        <taxon>Ciliophora</taxon>
        <taxon>Intramacronucleata</taxon>
        <taxon>Oligohymenophorea</taxon>
        <taxon>Peniculida</taxon>
        <taxon>Parameciidae</taxon>
        <taxon>Paramecium</taxon>
    </lineage>
</organism>
<dbReference type="EMBL" id="CAJJDP010000051">
    <property type="protein sequence ID" value="CAD8167954.1"/>
    <property type="molecule type" value="Genomic_DNA"/>
</dbReference>
<dbReference type="SMART" id="SM00028">
    <property type="entry name" value="TPR"/>
    <property type="match status" value="3"/>
</dbReference>
<sequence length="185" mass="21695">MISYPEALKCFEQAIEKNPEDYEYFIDKTDTLRSMNKAKEALDSYNQAIQRFPKDERIYGAKGIMSSENYDEALKYFDKAIQMNPQNPSFYAGKGDTLRDMNRYQDSLKQVDQAIHYNPENSFYYGAKANALMCSNYYDELYDTSINLRKCQNMPTLLQIGIQIQLIIMSQNQIFQNTSQRLMRL</sequence>
<dbReference type="Proteomes" id="UP000683925">
    <property type="component" value="Unassembled WGS sequence"/>
</dbReference>
<keyword evidence="6" id="KW-1185">Reference proteome</keyword>
<dbReference type="EMBL" id="CAJJDP010000051">
    <property type="protein sequence ID" value="CAD8167948.1"/>
    <property type="molecule type" value="Genomic_DNA"/>
</dbReference>
<evidence type="ECO:0000256" key="3">
    <source>
        <dbReference type="PROSITE-ProRule" id="PRU00339"/>
    </source>
</evidence>
<accession>A0A8S1URL3</accession>
<feature type="repeat" description="TPR" evidence="3">
    <location>
        <begin position="88"/>
        <end position="121"/>
    </location>
</feature>
<dbReference type="Pfam" id="PF13432">
    <property type="entry name" value="TPR_16"/>
    <property type="match status" value="1"/>
</dbReference>
<evidence type="ECO:0000256" key="2">
    <source>
        <dbReference type="ARBA" id="ARBA00022803"/>
    </source>
</evidence>